<comment type="caution">
    <text evidence="2">The sequence shown here is derived from an EMBL/GenBank/DDBJ whole genome shotgun (WGS) entry which is preliminary data.</text>
</comment>
<evidence type="ECO:0000313" key="2">
    <source>
        <dbReference type="EMBL" id="EGY78763.1"/>
    </source>
</evidence>
<sequence length="69" mass="7889">MEAGDTLDSHGGRGRRHRATGISEFTRKLSHAMRLAARALRDQSLRRCCPFHRRQIRGRSMVMMGLPID</sequence>
<keyword evidence="3" id="KW-1185">Reference proteome</keyword>
<gene>
    <name evidence="2" type="ORF">HMPREF9153_0332</name>
</gene>
<reference evidence="2 3" key="1">
    <citation type="submission" date="2011-06" db="EMBL/GenBank/DDBJ databases">
        <authorList>
            <person name="Muzny D."/>
            <person name="Qin X."/>
            <person name="Deng J."/>
            <person name="Jiang H."/>
            <person name="Liu Y."/>
            <person name="Qu J."/>
            <person name="Song X.-Z."/>
            <person name="Zhang L."/>
            <person name="Thornton R."/>
            <person name="Coyle M."/>
            <person name="Francisco L."/>
            <person name="Jackson L."/>
            <person name="Javaid M."/>
            <person name="Korchina V."/>
            <person name="Kovar C."/>
            <person name="Mata R."/>
            <person name="Mathew T."/>
            <person name="Ngo R."/>
            <person name="Nguyen L."/>
            <person name="Nguyen N."/>
            <person name="Okwuonu G."/>
            <person name="Ongeri F."/>
            <person name="Pham C."/>
            <person name="Simmons D."/>
            <person name="Wilczek-Boney K."/>
            <person name="Hale W."/>
            <person name="Jakkamsetti A."/>
            <person name="Pham P."/>
            <person name="Ruth R."/>
            <person name="San Lucas F."/>
            <person name="Warren J."/>
            <person name="Zhang J."/>
            <person name="Zhao Z."/>
            <person name="Zhou C."/>
            <person name="Zhu D."/>
            <person name="Lee S."/>
            <person name="Bess C."/>
            <person name="Blankenburg K."/>
            <person name="Forbes L."/>
            <person name="Fu Q."/>
            <person name="Gubbala S."/>
            <person name="Hirani K."/>
            <person name="Jayaseelan J.C."/>
            <person name="Lara F."/>
            <person name="Munidasa M."/>
            <person name="Palculict T."/>
            <person name="Patil S."/>
            <person name="Pu L.-L."/>
            <person name="Saada N."/>
            <person name="Tang L."/>
            <person name="Weissenberger G."/>
            <person name="Zhu Y."/>
            <person name="Hemphill L."/>
            <person name="Shang Y."/>
            <person name="Youmans B."/>
            <person name="Ayvaz T."/>
            <person name="Ross M."/>
            <person name="Santibanez J."/>
            <person name="Aqrawi P."/>
            <person name="Gross S."/>
            <person name="Joshi V."/>
            <person name="Fowler G."/>
            <person name="Nazareth L."/>
            <person name="Reid J."/>
            <person name="Worley K."/>
            <person name="Petrosino J."/>
            <person name="Highlander S."/>
            <person name="Gibbs R."/>
        </authorList>
    </citation>
    <scope>NUCLEOTIDE SEQUENCE [LARGE SCALE GENOMIC DNA]</scope>
    <source>
        <strain evidence="2 3">ATCC 25577</strain>
    </source>
</reference>
<proteinExistence type="predicted"/>
<dbReference type="AlphaFoldDB" id="G4CUX5"/>
<feature type="region of interest" description="Disordered" evidence="1">
    <location>
        <begin position="1"/>
        <end position="23"/>
    </location>
</feature>
<dbReference type="PATRIC" id="fig|997355.3.peg.327"/>
<accession>G4CUX5</accession>
<organism evidence="2 3">
    <name type="scientific">Cutibacterium avidum ATCC 25577</name>
    <dbReference type="NCBI Taxonomy" id="997355"/>
    <lineage>
        <taxon>Bacteria</taxon>
        <taxon>Bacillati</taxon>
        <taxon>Actinomycetota</taxon>
        <taxon>Actinomycetes</taxon>
        <taxon>Propionibacteriales</taxon>
        <taxon>Propionibacteriaceae</taxon>
        <taxon>Cutibacterium</taxon>
    </lineage>
</organism>
<dbReference type="Proteomes" id="UP000005332">
    <property type="component" value="Unassembled WGS sequence"/>
</dbReference>
<dbReference type="HOGENOM" id="CLU_2772560_0_0_11"/>
<protein>
    <submittedName>
        <fullName evidence="2">Uncharacterized protein</fullName>
    </submittedName>
</protein>
<dbReference type="EMBL" id="AGBA01000005">
    <property type="protein sequence ID" value="EGY78763.1"/>
    <property type="molecule type" value="Genomic_DNA"/>
</dbReference>
<name>G4CUX5_9ACTN</name>
<evidence type="ECO:0000313" key="3">
    <source>
        <dbReference type="Proteomes" id="UP000005332"/>
    </source>
</evidence>
<evidence type="ECO:0000256" key="1">
    <source>
        <dbReference type="SAM" id="MobiDB-lite"/>
    </source>
</evidence>